<accession>A0ABP9ZYH0</accession>
<dbReference type="InterPro" id="IPR001279">
    <property type="entry name" value="Metallo-B-lactamas"/>
</dbReference>
<evidence type="ECO:0000259" key="2">
    <source>
        <dbReference type="Pfam" id="PF12706"/>
    </source>
</evidence>
<comment type="caution">
    <text evidence="3">The sequence shown here is derived from an EMBL/GenBank/DDBJ whole genome shotgun (WGS) entry which is preliminary data.</text>
</comment>
<sequence>MKSEGNLETLKFSCFENLQLKTILLLVASLLVAAGCAAVFVNEPDAAMADRPAHHRADGTFVNTDGTAISKSFTDLLRWRWSRTEPDAMAFDVMEPDPEVLAQPVATQVTWLGHSAFLLQAGGKNVLTDPHFSERASPLSFAGPERIVVPPLSIEALPHIHAVVISHNHYDHLDEASLTGIYNKQPDNPPVFVVPLGLKEELVSYGIKTAVELDWWQSYTHDGMTLTALPVKHWSQRTFFDRNRTLWAGWLVDAGGFRFFHAGDSGYSDDFKEIGSRYPDIDLAAIPIGAYDPRWFMKDAHMSPEEAVQVYLDLNARKAIGMHWGTFILTDEEMDEPPLKLADALEAKGIDGSHFSVMKHGEVVQF</sequence>
<dbReference type="Gene3D" id="3.60.15.10">
    <property type="entry name" value="Ribonuclease Z/Hydroxyacylglutathione hydrolase-like"/>
    <property type="match status" value="1"/>
</dbReference>
<protein>
    <submittedName>
        <fullName evidence="3">MBL fold metallo-hydrolase</fullName>
    </submittedName>
</protein>
<dbReference type="InterPro" id="IPR036866">
    <property type="entry name" value="RibonucZ/Hydroxyglut_hydro"/>
</dbReference>
<evidence type="ECO:0000313" key="4">
    <source>
        <dbReference type="Proteomes" id="UP001481413"/>
    </source>
</evidence>
<dbReference type="PANTHER" id="PTHR15032">
    <property type="entry name" value="N-ACYL-PHOSPHATIDYLETHANOLAMINE-HYDROLYZING PHOSPHOLIPASE D"/>
    <property type="match status" value="1"/>
</dbReference>
<dbReference type="PANTHER" id="PTHR15032:SF4">
    <property type="entry name" value="N-ACYL-PHOSPHATIDYLETHANOLAMINE-HYDROLYZING PHOSPHOLIPASE D"/>
    <property type="match status" value="1"/>
</dbReference>
<keyword evidence="1" id="KW-0472">Membrane</keyword>
<feature type="transmembrane region" description="Helical" evidence="1">
    <location>
        <begin position="20"/>
        <end position="41"/>
    </location>
</feature>
<proteinExistence type="predicted"/>
<dbReference type="EMBL" id="BAABWH010000003">
    <property type="protein sequence ID" value="GAA6145194.1"/>
    <property type="molecule type" value="Genomic_DNA"/>
</dbReference>
<keyword evidence="1" id="KW-1133">Transmembrane helix</keyword>
<feature type="domain" description="Metallo-beta-lactamase" evidence="2">
    <location>
        <begin position="125"/>
        <end position="324"/>
    </location>
</feature>
<evidence type="ECO:0000313" key="3">
    <source>
        <dbReference type="EMBL" id="GAA6145194.1"/>
    </source>
</evidence>
<organism evidence="3 4">
    <name type="scientific">Thalassolituus maritimus</name>
    <dbReference type="NCBI Taxonomy" id="484498"/>
    <lineage>
        <taxon>Bacteria</taxon>
        <taxon>Pseudomonadati</taxon>
        <taxon>Pseudomonadota</taxon>
        <taxon>Gammaproteobacteria</taxon>
        <taxon>Oceanospirillales</taxon>
        <taxon>Oceanospirillaceae</taxon>
        <taxon>Thalassolituus</taxon>
    </lineage>
</organism>
<dbReference type="SUPFAM" id="SSF56281">
    <property type="entry name" value="Metallo-hydrolase/oxidoreductase"/>
    <property type="match status" value="1"/>
</dbReference>
<keyword evidence="4" id="KW-1185">Reference proteome</keyword>
<keyword evidence="1" id="KW-0812">Transmembrane</keyword>
<gene>
    <name evidence="3" type="ORF">NBRC116585_13120</name>
</gene>
<dbReference type="Pfam" id="PF12706">
    <property type="entry name" value="Lactamase_B_2"/>
    <property type="match status" value="1"/>
</dbReference>
<name>A0ABP9ZYH0_9GAMM</name>
<reference evidence="3 4" key="1">
    <citation type="submission" date="2024-04" db="EMBL/GenBank/DDBJ databases">
        <title>Draft genome sequence of Thalassolituus maritimus NBRC 116585.</title>
        <authorList>
            <person name="Miyakawa T."/>
            <person name="Kusuya Y."/>
            <person name="Miura T."/>
        </authorList>
    </citation>
    <scope>NUCLEOTIDE SEQUENCE [LARGE SCALE GENOMIC DNA]</scope>
    <source>
        <strain evidence="3 4">5NW40-0001</strain>
    </source>
</reference>
<dbReference type="Proteomes" id="UP001481413">
    <property type="component" value="Unassembled WGS sequence"/>
</dbReference>
<evidence type="ECO:0000256" key="1">
    <source>
        <dbReference type="SAM" id="Phobius"/>
    </source>
</evidence>